<name>A0A1A6C0G1_9GAMM</name>
<dbReference type="RefSeq" id="WP_038091806.1">
    <property type="nucleotide sequence ID" value="NZ_JQSG02000006.1"/>
</dbReference>
<dbReference type="PANTHER" id="PTHR43226">
    <property type="entry name" value="XAA-PRO AMINOPEPTIDASE 3"/>
    <property type="match status" value="1"/>
</dbReference>
<evidence type="ECO:0000256" key="2">
    <source>
        <dbReference type="ARBA" id="ARBA00001936"/>
    </source>
</evidence>
<evidence type="ECO:0000256" key="13">
    <source>
        <dbReference type="RuleBase" id="RU000590"/>
    </source>
</evidence>
<dbReference type="GO" id="GO:0030145">
    <property type="term" value="F:manganese ion binding"/>
    <property type="evidence" value="ECO:0007669"/>
    <property type="project" value="InterPro"/>
</dbReference>
<evidence type="ECO:0000256" key="6">
    <source>
        <dbReference type="ARBA" id="ARBA00022723"/>
    </source>
</evidence>
<protein>
    <recommendedName>
        <fullName evidence="10">Xaa-Pro aminopeptidase</fullName>
        <ecNumber evidence="4">3.4.11.9</ecNumber>
    </recommendedName>
    <alternativeName>
        <fullName evidence="11">Aminopeptidase P II</fullName>
    </alternativeName>
    <alternativeName>
        <fullName evidence="12">X-Pro aminopeptidase</fullName>
    </alternativeName>
</protein>
<keyword evidence="15" id="KW-0031">Aminopeptidase</keyword>
<dbReference type="Gene3D" id="3.90.230.10">
    <property type="entry name" value="Creatinase/methionine aminopeptidase superfamily"/>
    <property type="match status" value="1"/>
</dbReference>
<evidence type="ECO:0000256" key="5">
    <source>
        <dbReference type="ARBA" id="ARBA00022670"/>
    </source>
</evidence>
<dbReference type="GO" id="GO:0070006">
    <property type="term" value="F:metalloaminopeptidase activity"/>
    <property type="evidence" value="ECO:0007669"/>
    <property type="project" value="InterPro"/>
</dbReference>
<dbReference type="GO" id="GO:0006508">
    <property type="term" value="P:proteolysis"/>
    <property type="evidence" value="ECO:0007669"/>
    <property type="project" value="UniProtKB-KW"/>
</dbReference>
<dbReference type="AlphaFoldDB" id="A0A1A6C0G1"/>
<sequence length="449" mass="50596">MNLPAAEFARRRRQLMRQIGGRGIAILPAAPVRLRNRDADYRYRQDSDFLYLTGFAEPEAVAVLIPGRPQGEYILFCRERDPAQETWHGRRAGQAGAVECYGADDSFPIADIDDILPGLLENRDRVFYSMGRDAVFDRQLMDWINRLRAQSRSGRQPPHEFVSLDYLLHEMRLFKSAAELKLMRRAAEIAIEGHRRMMGMCRPGLHEYEIEAEFIYTARRHRAELAYQSIVGGGENGCILHYVDNDAPLRDGDLLLIDAGAEYAGYASDITRTFPVNGRFSPAQRELYELVLEAQRAAIKKTRPGNHWNDPHAAAVRVLTRGLVELGLLKGQAAKLIREGAYQRFYMHRTGHWLGLDVHDVGEYKVDGQWRLLEPGMALTVEPGLYISPARDVPKRFHNIGIRIEDDVLITAKGCEVLTEAMPKAVDEIEALVGSLAPAATAAPARRRA</sequence>
<keyword evidence="5" id="KW-0645">Protease</keyword>
<dbReference type="Gene3D" id="3.40.350.10">
    <property type="entry name" value="Creatinase/prolidase N-terminal domain"/>
    <property type="match status" value="1"/>
</dbReference>
<evidence type="ECO:0000256" key="9">
    <source>
        <dbReference type="ARBA" id="ARBA00023211"/>
    </source>
</evidence>
<keyword evidence="16" id="KW-1185">Reference proteome</keyword>
<dbReference type="InterPro" id="IPR001131">
    <property type="entry name" value="Peptidase_M24B_aminopep-P_CS"/>
</dbReference>
<evidence type="ECO:0000256" key="4">
    <source>
        <dbReference type="ARBA" id="ARBA00012574"/>
    </source>
</evidence>
<evidence type="ECO:0000256" key="12">
    <source>
        <dbReference type="ARBA" id="ARBA00081411"/>
    </source>
</evidence>
<dbReference type="SUPFAM" id="SSF53092">
    <property type="entry name" value="Creatinase/prolidase N-terminal domain"/>
    <property type="match status" value="1"/>
</dbReference>
<dbReference type="SUPFAM" id="SSF55920">
    <property type="entry name" value="Creatinase/aminopeptidase"/>
    <property type="match status" value="1"/>
</dbReference>
<evidence type="ECO:0000259" key="14">
    <source>
        <dbReference type="SMART" id="SM01011"/>
    </source>
</evidence>
<dbReference type="EC" id="3.4.11.9" evidence="4"/>
<keyword evidence="7" id="KW-0378">Hydrolase</keyword>
<dbReference type="STRING" id="160660.BJI67_14045"/>
<comment type="similarity">
    <text evidence="3 13">Belongs to the peptidase M24B family.</text>
</comment>
<evidence type="ECO:0000256" key="3">
    <source>
        <dbReference type="ARBA" id="ARBA00008766"/>
    </source>
</evidence>
<evidence type="ECO:0000256" key="1">
    <source>
        <dbReference type="ARBA" id="ARBA00001424"/>
    </source>
</evidence>
<dbReference type="Proteomes" id="UP000029273">
    <property type="component" value="Unassembled WGS sequence"/>
</dbReference>
<dbReference type="Pfam" id="PF05195">
    <property type="entry name" value="AMP_N"/>
    <property type="match status" value="1"/>
</dbReference>
<comment type="caution">
    <text evidence="15">The sequence shown here is derived from an EMBL/GenBank/DDBJ whole genome shotgun (WGS) entry which is preliminary data.</text>
</comment>
<dbReference type="NCBIfam" id="NF008131">
    <property type="entry name" value="PRK10879.1"/>
    <property type="match status" value="1"/>
</dbReference>
<dbReference type="PROSITE" id="PS00491">
    <property type="entry name" value="PROLINE_PEPTIDASE"/>
    <property type="match status" value="1"/>
</dbReference>
<dbReference type="PANTHER" id="PTHR43226:SF4">
    <property type="entry name" value="XAA-PRO AMINOPEPTIDASE 3"/>
    <property type="match status" value="1"/>
</dbReference>
<reference evidence="15 16" key="1">
    <citation type="journal article" date="2014" name="Genome Announc.">
        <title>Draft Genome Sequence of the Iron-Oxidizing, Acidophilic, and Halotolerant 'Thiobacillus prosperus' Type Strain DSM 5130.</title>
        <authorList>
            <person name="Ossandon F.J."/>
            <person name="Cardenas J.P."/>
            <person name="Corbett M."/>
            <person name="Quatrini R."/>
            <person name="Holmes D.S."/>
            <person name="Watkin E."/>
        </authorList>
    </citation>
    <scope>NUCLEOTIDE SEQUENCE [LARGE SCALE GENOMIC DNA]</scope>
    <source>
        <strain evidence="15 16">DSM 5130</strain>
    </source>
</reference>
<evidence type="ECO:0000256" key="11">
    <source>
        <dbReference type="ARBA" id="ARBA00075356"/>
    </source>
</evidence>
<comment type="cofactor">
    <cofactor evidence="2">
        <name>Mn(2+)</name>
        <dbReference type="ChEBI" id="CHEBI:29035"/>
    </cofactor>
</comment>
<accession>A0A1A6C0G1</accession>
<dbReference type="InterPro" id="IPR000994">
    <property type="entry name" value="Pept_M24"/>
</dbReference>
<dbReference type="SMART" id="SM01011">
    <property type="entry name" value="AMP_N"/>
    <property type="match status" value="1"/>
</dbReference>
<dbReference type="OrthoDB" id="9806388at2"/>
<dbReference type="EMBL" id="JQSG02000006">
    <property type="protein sequence ID" value="OBS08048.1"/>
    <property type="molecule type" value="Genomic_DNA"/>
</dbReference>
<dbReference type="FunFam" id="3.90.230.10:FF:000002">
    <property type="entry name" value="Xaa-Pro aminopeptidase 3"/>
    <property type="match status" value="1"/>
</dbReference>
<keyword evidence="6 13" id="KW-0479">Metal-binding</keyword>
<evidence type="ECO:0000256" key="8">
    <source>
        <dbReference type="ARBA" id="ARBA00023049"/>
    </source>
</evidence>
<gene>
    <name evidence="15" type="ORF">Thpro_022298</name>
</gene>
<dbReference type="GO" id="GO:0005829">
    <property type="term" value="C:cytosol"/>
    <property type="evidence" value="ECO:0007669"/>
    <property type="project" value="TreeGrafter"/>
</dbReference>
<keyword evidence="9" id="KW-0464">Manganese</keyword>
<evidence type="ECO:0000313" key="15">
    <source>
        <dbReference type="EMBL" id="OBS08048.1"/>
    </source>
</evidence>
<dbReference type="CDD" id="cd01087">
    <property type="entry name" value="Prolidase"/>
    <property type="match status" value="1"/>
</dbReference>
<comment type="catalytic activity">
    <reaction evidence="1">
        <text>Release of any N-terminal amino acid, including proline, that is linked to proline, even from a dipeptide or tripeptide.</text>
        <dbReference type="EC" id="3.4.11.9"/>
    </reaction>
</comment>
<dbReference type="InterPro" id="IPR036005">
    <property type="entry name" value="Creatinase/aminopeptidase-like"/>
</dbReference>
<proteinExistence type="inferred from homology"/>
<dbReference type="Pfam" id="PF00557">
    <property type="entry name" value="Peptidase_M24"/>
    <property type="match status" value="1"/>
</dbReference>
<dbReference type="InterPro" id="IPR029149">
    <property type="entry name" value="Creatin/AminoP/Spt16_N"/>
</dbReference>
<evidence type="ECO:0000256" key="7">
    <source>
        <dbReference type="ARBA" id="ARBA00022801"/>
    </source>
</evidence>
<feature type="domain" description="Aminopeptidase P N-terminal" evidence="14">
    <location>
        <begin position="3"/>
        <end position="137"/>
    </location>
</feature>
<dbReference type="InterPro" id="IPR052433">
    <property type="entry name" value="X-Pro_dipept-like"/>
</dbReference>
<organism evidence="15 16">
    <name type="scientific">Acidihalobacter prosperus</name>
    <dbReference type="NCBI Taxonomy" id="160660"/>
    <lineage>
        <taxon>Bacteria</taxon>
        <taxon>Pseudomonadati</taxon>
        <taxon>Pseudomonadota</taxon>
        <taxon>Gammaproteobacteria</taxon>
        <taxon>Chromatiales</taxon>
        <taxon>Ectothiorhodospiraceae</taxon>
        <taxon>Acidihalobacter</taxon>
    </lineage>
</organism>
<keyword evidence="8" id="KW-0482">Metalloprotease</keyword>
<evidence type="ECO:0000313" key="16">
    <source>
        <dbReference type="Proteomes" id="UP000029273"/>
    </source>
</evidence>
<evidence type="ECO:0000256" key="10">
    <source>
        <dbReference type="ARBA" id="ARBA00069363"/>
    </source>
</evidence>
<dbReference type="InterPro" id="IPR007865">
    <property type="entry name" value="Aminopep_P_N"/>
</dbReference>